<sequence length="184" mass="20331">MVPHVVDQFGEDLVLKDFDIKKEAGGITFRAVQKEFKVQVSENYLEIRLFWAGKGTCCVPDSGAFGPSISAISATLDFIPTRLLSNKQNRTDLIVGIVVGAGLLLIFLFVLGVFCYTRRRKHLQTNDDDELLGLGARPFTFKYVELKRATNDFSPANKLGEGGFGAVYKELFILSIACESMSVP</sequence>
<dbReference type="Proteomes" id="UP000594261">
    <property type="component" value="Chromosome 4"/>
</dbReference>
<feature type="domain" description="Malectin" evidence="14">
    <location>
        <begin position="9"/>
        <end position="72"/>
    </location>
</feature>
<comment type="catalytic activity">
    <reaction evidence="11">
        <text>L-threonyl-[protein] + ATP = O-phospho-L-threonyl-[protein] + ADP + H(+)</text>
        <dbReference type="Rhea" id="RHEA:46608"/>
        <dbReference type="Rhea" id="RHEA-COMP:11060"/>
        <dbReference type="Rhea" id="RHEA-COMP:11605"/>
        <dbReference type="ChEBI" id="CHEBI:15378"/>
        <dbReference type="ChEBI" id="CHEBI:30013"/>
        <dbReference type="ChEBI" id="CHEBI:30616"/>
        <dbReference type="ChEBI" id="CHEBI:61977"/>
        <dbReference type="ChEBI" id="CHEBI:456216"/>
        <dbReference type="EC" id="2.7.11.1"/>
    </reaction>
</comment>
<dbReference type="GO" id="GO:0004674">
    <property type="term" value="F:protein serine/threonine kinase activity"/>
    <property type="evidence" value="ECO:0007669"/>
    <property type="project" value="UniProtKB-KW"/>
</dbReference>
<dbReference type="AlphaFoldDB" id="A0A7N2LJ09"/>
<evidence type="ECO:0000256" key="4">
    <source>
        <dbReference type="ARBA" id="ARBA00022553"/>
    </source>
</evidence>
<keyword evidence="3" id="KW-0418">Kinase</keyword>
<dbReference type="PANTHER" id="PTHR48006:SF62">
    <property type="entry name" value="LEUCINE-RICH REPEAT TRANSMEMBRANE PROTEIN KINASE"/>
    <property type="match status" value="1"/>
</dbReference>
<keyword evidence="7" id="KW-0547">Nucleotide-binding</keyword>
<dbReference type="OMA" id="LETHFCW"/>
<dbReference type="SUPFAM" id="SSF56112">
    <property type="entry name" value="Protein kinase-like (PK-like)"/>
    <property type="match status" value="1"/>
</dbReference>
<evidence type="ECO:0000256" key="9">
    <source>
        <dbReference type="ARBA" id="ARBA00023170"/>
    </source>
</evidence>
<keyword evidence="10" id="KW-0325">Glycoprotein</keyword>
<comment type="subcellular location">
    <subcellularLocation>
        <location evidence="1">Membrane</location>
        <topology evidence="1">Single-pass type I membrane protein</topology>
    </subcellularLocation>
</comment>
<keyword evidence="3" id="KW-0723">Serine/threonine-protein kinase</keyword>
<keyword evidence="16" id="KW-1185">Reference proteome</keyword>
<evidence type="ECO:0000313" key="15">
    <source>
        <dbReference type="EnsemblPlants" id="QL04p064623:mrna"/>
    </source>
</evidence>
<dbReference type="EC" id="2.7.11.1" evidence="2"/>
<evidence type="ECO:0000313" key="16">
    <source>
        <dbReference type="Proteomes" id="UP000594261"/>
    </source>
</evidence>
<dbReference type="InParanoid" id="A0A7N2LJ09"/>
<proteinExistence type="predicted"/>
<dbReference type="Gene3D" id="3.30.200.20">
    <property type="entry name" value="Phosphorylase Kinase, domain 1"/>
    <property type="match status" value="1"/>
</dbReference>
<dbReference type="GO" id="GO:0005524">
    <property type="term" value="F:ATP binding"/>
    <property type="evidence" value="ECO:0007669"/>
    <property type="project" value="UniProtKB-KW"/>
</dbReference>
<organism evidence="15 16">
    <name type="scientific">Quercus lobata</name>
    <name type="common">Valley oak</name>
    <dbReference type="NCBI Taxonomy" id="97700"/>
    <lineage>
        <taxon>Eukaryota</taxon>
        <taxon>Viridiplantae</taxon>
        <taxon>Streptophyta</taxon>
        <taxon>Embryophyta</taxon>
        <taxon>Tracheophyta</taxon>
        <taxon>Spermatophyta</taxon>
        <taxon>Magnoliopsida</taxon>
        <taxon>eudicotyledons</taxon>
        <taxon>Gunneridae</taxon>
        <taxon>Pentapetalae</taxon>
        <taxon>rosids</taxon>
        <taxon>fabids</taxon>
        <taxon>Fagales</taxon>
        <taxon>Fagaceae</taxon>
        <taxon>Quercus</taxon>
    </lineage>
</organism>
<evidence type="ECO:0000256" key="7">
    <source>
        <dbReference type="ARBA" id="ARBA00022741"/>
    </source>
</evidence>
<evidence type="ECO:0000256" key="8">
    <source>
        <dbReference type="ARBA" id="ARBA00022840"/>
    </source>
</evidence>
<reference evidence="15" key="2">
    <citation type="submission" date="2021-01" db="UniProtKB">
        <authorList>
            <consortium name="EnsemblPlants"/>
        </authorList>
    </citation>
    <scope>IDENTIFICATION</scope>
</reference>
<evidence type="ECO:0000256" key="11">
    <source>
        <dbReference type="ARBA" id="ARBA00047899"/>
    </source>
</evidence>
<dbReference type="Gene3D" id="2.60.120.430">
    <property type="entry name" value="Galactose-binding lectin"/>
    <property type="match status" value="1"/>
</dbReference>
<reference evidence="15 16" key="1">
    <citation type="journal article" date="2016" name="G3 (Bethesda)">
        <title>First Draft Assembly and Annotation of the Genome of a California Endemic Oak Quercus lobata Nee (Fagaceae).</title>
        <authorList>
            <person name="Sork V.L."/>
            <person name="Fitz-Gibbon S.T."/>
            <person name="Puiu D."/>
            <person name="Crepeau M."/>
            <person name="Gugger P.F."/>
            <person name="Sherman R."/>
            <person name="Stevens K."/>
            <person name="Langley C.H."/>
            <person name="Pellegrini M."/>
            <person name="Salzberg S.L."/>
        </authorList>
    </citation>
    <scope>NUCLEOTIDE SEQUENCE [LARGE SCALE GENOMIC DNA]</scope>
    <source>
        <strain evidence="15 16">cv. SW786</strain>
    </source>
</reference>
<comment type="catalytic activity">
    <reaction evidence="12">
        <text>L-seryl-[protein] + ATP = O-phospho-L-seryl-[protein] + ADP + H(+)</text>
        <dbReference type="Rhea" id="RHEA:17989"/>
        <dbReference type="Rhea" id="RHEA-COMP:9863"/>
        <dbReference type="Rhea" id="RHEA-COMP:11604"/>
        <dbReference type="ChEBI" id="CHEBI:15378"/>
        <dbReference type="ChEBI" id="CHEBI:29999"/>
        <dbReference type="ChEBI" id="CHEBI:30616"/>
        <dbReference type="ChEBI" id="CHEBI:83421"/>
        <dbReference type="ChEBI" id="CHEBI:456216"/>
        <dbReference type="EC" id="2.7.11.1"/>
    </reaction>
</comment>
<dbReference type="PANTHER" id="PTHR48006">
    <property type="entry name" value="LEUCINE-RICH REPEAT-CONTAINING PROTEIN DDB_G0281931-RELATED"/>
    <property type="match status" value="1"/>
</dbReference>
<keyword evidence="13" id="KW-0812">Transmembrane</keyword>
<dbReference type="InterPro" id="IPR011009">
    <property type="entry name" value="Kinase-like_dom_sf"/>
</dbReference>
<dbReference type="EMBL" id="LRBV02000004">
    <property type="status" value="NOT_ANNOTATED_CDS"/>
    <property type="molecule type" value="Genomic_DNA"/>
</dbReference>
<keyword evidence="8" id="KW-0067">ATP-binding</keyword>
<feature type="transmembrane region" description="Helical" evidence="13">
    <location>
        <begin position="93"/>
        <end position="116"/>
    </location>
</feature>
<accession>A0A7N2LJ09</accession>
<dbReference type="Gramene" id="QL04p064623:mrna">
    <property type="protein sequence ID" value="QL04p064623:mrna"/>
    <property type="gene ID" value="QL04p064623"/>
</dbReference>
<dbReference type="Pfam" id="PF11721">
    <property type="entry name" value="Malectin"/>
    <property type="match status" value="1"/>
</dbReference>
<keyword evidence="5" id="KW-0808">Transferase</keyword>
<keyword evidence="6" id="KW-0732">Signal</keyword>
<keyword evidence="9" id="KW-0675">Receptor</keyword>
<evidence type="ECO:0000256" key="13">
    <source>
        <dbReference type="SAM" id="Phobius"/>
    </source>
</evidence>
<evidence type="ECO:0000256" key="6">
    <source>
        <dbReference type="ARBA" id="ARBA00022729"/>
    </source>
</evidence>
<evidence type="ECO:0000256" key="10">
    <source>
        <dbReference type="ARBA" id="ARBA00023180"/>
    </source>
</evidence>
<evidence type="ECO:0000256" key="3">
    <source>
        <dbReference type="ARBA" id="ARBA00022527"/>
    </source>
</evidence>
<dbReference type="EnsemblPlants" id="QL04p064623:mrna">
    <property type="protein sequence ID" value="QL04p064623:mrna"/>
    <property type="gene ID" value="QL04p064623"/>
</dbReference>
<protein>
    <recommendedName>
        <fullName evidence="2">non-specific serine/threonine protein kinase</fullName>
        <ecNumber evidence="2">2.7.11.1</ecNumber>
    </recommendedName>
</protein>
<evidence type="ECO:0000259" key="14">
    <source>
        <dbReference type="Pfam" id="PF11721"/>
    </source>
</evidence>
<evidence type="ECO:0000256" key="5">
    <source>
        <dbReference type="ARBA" id="ARBA00022679"/>
    </source>
</evidence>
<keyword evidence="13" id="KW-1133">Transmembrane helix</keyword>
<evidence type="ECO:0000256" key="2">
    <source>
        <dbReference type="ARBA" id="ARBA00012513"/>
    </source>
</evidence>
<dbReference type="InterPro" id="IPR021720">
    <property type="entry name" value="Malectin_dom"/>
</dbReference>
<keyword evidence="13" id="KW-0472">Membrane</keyword>
<dbReference type="GO" id="GO:0005886">
    <property type="term" value="C:plasma membrane"/>
    <property type="evidence" value="ECO:0007669"/>
    <property type="project" value="TreeGrafter"/>
</dbReference>
<name>A0A7N2LJ09_QUELO</name>
<keyword evidence="4" id="KW-0597">Phosphoprotein</keyword>
<evidence type="ECO:0000256" key="1">
    <source>
        <dbReference type="ARBA" id="ARBA00004479"/>
    </source>
</evidence>
<evidence type="ECO:0000256" key="12">
    <source>
        <dbReference type="ARBA" id="ARBA00048679"/>
    </source>
</evidence>
<dbReference type="InterPro" id="IPR051824">
    <property type="entry name" value="LRR_Rcpt-Like_S/T_Kinase"/>
</dbReference>